<dbReference type="OrthoDB" id="7065005at2"/>
<feature type="signal peptide" evidence="1">
    <location>
        <begin position="1"/>
        <end position="21"/>
    </location>
</feature>
<dbReference type="RefSeq" id="WP_149279637.1">
    <property type="nucleotide sequence ID" value="NZ_CP043506.1"/>
</dbReference>
<gene>
    <name evidence="2" type="ORF">FLP30_09605</name>
</gene>
<evidence type="ECO:0000256" key="1">
    <source>
        <dbReference type="SAM" id="SignalP"/>
    </source>
</evidence>
<accession>A0A5C1YPP8</accession>
<evidence type="ECO:0000313" key="3">
    <source>
        <dbReference type="Proteomes" id="UP000324536"/>
    </source>
</evidence>
<dbReference type="EMBL" id="CP043506">
    <property type="protein sequence ID" value="QEO17961.1"/>
    <property type="molecule type" value="Genomic_DNA"/>
</dbReference>
<keyword evidence="1" id="KW-0732">Signal</keyword>
<protein>
    <recommendedName>
        <fullName evidence="4">DUF1311 domain-containing protein</fullName>
    </recommendedName>
</protein>
<name>A0A5C1YPP8_9PROT</name>
<sequence length="146" mass="17194">MLKIFPPTVFFLSLVPLSVYAEPSTNDLSQACYRQFQSLSDVSMCAQNKFKASEHLLFQIEKKEPKMLDTWFEEEYFKKDSRRYMPISNKEFETYKYKYCAFSMSLMGHANATAHEIRRLSCLTSLNLHYISQLTTDLKDTQKKLE</sequence>
<feature type="chain" id="PRO_5022754254" description="DUF1311 domain-containing protein" evidence="1">
    <location>
        <begin position="22"/>
        <end position="146"/>
    </location>
</feature>
<organism evidence="2 3">
    <name type="scientific">Acetobacter vaccinii</name>
    <dbReference type="NCBI Taxonomy" id="2592655"/>
    <lineage>
        <taxon>Bacteria</taxon>
        <taxon>Pseudomonadati</taxon>
        <taxon>Pseudomonadota</taxon>
        <taxon>Alphaproteobacteria</taxon>
        <taxon>Acetobacterales</taxon>
        <taxon>Acetobacteraceae</taxon>
        <taxon>Acetobacter</taxon>
    </lineage>
</organism>
<evidence type="ECO:0008006" key="4">
    <source>
        <dbReference type="Google" id="ProtNLM"/>
    </source>
</evidence>
<dbReference type="Proteomes" id="UP000324536">
    <property type="component" value="Chromosome"/>
</dbReference>
<proteinExistence type="predicted"/>
<reference evidence="2 3" key="1">
    <citation type="submission" date="2019-09" db="EMBL/GenBank/DDBJ databases">
        <title>Genome sequencing of strain KACC 21233.</title>
        <authorList>
            <person name="Heo J."/>
            <person name="Kim S.-J."/>
            <person name="Kim J.-S."/>
            <person name="Hong S.-B."/>
            <person name="Kwon S.-W."/>
        </authorList>
    </citation>
    <scope>NUCLEOTIDE SEQUENCE [LARGE SCALE GENOMIC DNA]</scope>
    <source>
        <strain evidence="2 3">KACC 21233</strain>
    </source>
</reference>
<dbReference type="KEGG" id="acek:FLP30_09605"/>
<keyword evidence="3" id="KW-1185">Reference proteome</keyword>
<dbReference type="AlphaFoldDB" id="A0A5C1YPP8"/>
<evidence type="ECO:0000313" key="2">
    <source>
        <dbReference type="EMBL" id="QEO17961.1"/>
    </source>
</evidence>